<name>A0ABN9RQ97_9DINO</name>
<keyword evidence="1" id="KW-0472">Membrane</keyword>
<reference evidence="2" key="1">
    <citation type="submission" date="2023-10" db="EMBL/GenBank/DDBJ databases">
        <authorList>
            <person name="Chen Y."/>
            <person name="Shah S."/>
            <person name="Dougan E. K."/>
            <person name="Thang M."/>
            <person name="Chan C."/>
        </authorList>
    </citation>
    <scope>NUCLEOTIDE SEQUENCE [LARGE SCALE GENOMIC DNA]</scope>
</reference>
<keyword evidence="3" id="KW-1185">Reference proteome</keyword>
<comment type="caution">
    <text evidence="2">The sequence shown here is derived from an EMBL/GenBank/DDBJ whole genome shotgun (WGS) entry which is preliminary data.</text>
</comment>
<gene>
    <name evidence="2" type="ORF">PCOR1329_LOCUS22388</name>
</gene>
<evidence type="ECO:0000256" key="1">
    <source>
        <dbReference type="SAM" id="Phobius"/>
    </source>
</evidence>
<dbReference type="Proteomes" id="UP001189429">
    <property type="component" value="Unassembled WGS sequence"/>
</dbReference>
<keyword evidence="1" id="KW-0812">Transmembrane</keyword>
<feature type="transmembrane region" description="Helical" evidence="1">
    <location>
        <begin position="148"/>
        <end position="167"/>
    </location>
</feature>
<evidence type="ECO:0000313" key="3">
    <source>
        <dbReference type="Proteomes" id="UP001189429"/>
    </source>
</evidence>
<organism evidence="2 3">
    <name type="scientific">Prorocentrum cordatum</name>
    <dbReference type="NCBI Taxonomy" id="2364126"/>
    <lineage>
        <taxon>Eukaryota</taxon>
        <taxon>Sar</taxon>
        <taxon>Alveolata</taxon>
        <taxon>Dinophyceae</taxon>
        <taxon>Prorocentrales</taxon>
        <taxon>Prorocentraceae</taxon>
        <taxon>Prorocentrum</taxon>
    </lineage>
</organism>
<accession>A0ABN9RQ97</accession>
<sequence length="169" mass="18922">MVVNRCVFGFLLVWIVRPKRDLMLMIGVATEGPMTMVTIVLAVAVAVVLTFLPPLLILGSTLGATHGLRLRLKAVAVVHAKPQDDMVMAMRHRWQTVQLCICCRRFRLSRSTRRRQSPFQMLPTLCIRMLVVTMIVNKNVLSLSFVPLVASLAQALVTQMVCLIVLVRT</sequence>
<evidence type="ECO:0008006" key="4">
    <source>
        <dbReference type="Google" id="ProtNLM"/>
    </source>
</evidence>
<feature type="transmembrane region" description="Helical" evidence="1">
    <location>
        <begin position="119"/>
        <end position="136"/>
    </location>
</feature>
<feature type="transmembrane region" description="Helical" evidence="1">
    <location>
        <begin position="34"/>
        <end position="63"/>
    </location>
</feature>
<evidence type="ECO:0000313" key="2">
    <source>
        <dbReference type="EMBL" id="CAK0820884.1"/>
    </source>
</evidence>
<keyword evidence="1" id="KW-1133">Transmembrane helix</keyword>
<protein>
    <recommendedName>
        <fullName evidence="4">Secreted peptide</fullName>
    </recommendedName>
</protein>
<proteinExistence type="predicted"/>
<dbReference type="EMBL" id="CAUYUJ010007476">
    <property type="protein sequence ID" value="CAK0820884.1"/>
    <property type="molecule type" value="Genomic_DNA"/>
</dbReference>